<name>A0A839TQL2_9BACL</name>
<proteinExistence type="predicted"/>
<organism evidence="1 2">
    <name type="scientific">Paenibacillus rhizosphaerae</name>
    <dbReference type="NCBI Taxonomy" id="297318"/>
    <lineage>
        <taxon>Bacteria</taxon>
        <taxon>Bacillati</taxon>
        <taxon>Bacillota</taxon>
        <taxon>Bacilli</taxon>
        <taxon>Bacillales</taxon>
        <taxon>Paenibacillaceae</taxon>
        <taxon>Paenibacillus</taxon>
    </lineage>
</organism>
<gene>
    <name evidence="1" type="ORF">FHS19_001691</name>
</gene>
<evidence type="ECO:0000313" key="2">
    <source>
        <dbReference type="Proteomes" id="UP000517523"/>
    </source>
</evidence>
<evidence type="ECO:0008006" key="3">
    <source>
        <dbReference type="Google" id="ProtNLM"/>
    </source>
</evidence>
<dbReference type="RefSeq" id="WP_183581180.1">
    <property type="nucleotide sequence ID" value="NZ_JACHXJ010000001.1"/>
</dbReference>
<dbReference type="SUPFAM" id="SSF51445">
    <property type="entry name" value="(Trans)glycosidases"/>
    <property type="match status" value="1"/>
</dbReference>
<dbReference type="EMBL" id="JACHXJ010000001">
    <property type="protein sequence ID" value="MBB3127037.1"/>
    <property type="molecule type" value="Genomic_DNA"/>
</dbReference>
<sequence>MGKWSEDKAWKWLNRIGEIRGFNYVPRNAVNSTEMWQAETFEEKIMDQELSWAKQYGLNGARVFLPYAVWRQDPDGFKVRFDRFLEIAAQHNIRIMPVLFDDCAFSGKQPYLGKQSAPIPGVHNSGWTPSPGVELADTQTRWPELREYVDDLLLTFSDDHRILIWDLYNEPGNSERGERSLPLVEASFEWARELEVSQPLTVGAWIDFQGSMSKRLYELSDIITFHYYGDPGSEEGSTTLHSCLSYGRPVLCTEWLKRQDNNRFENMLPLFREHRIGSYFWGLVAGKTQTYMHWGSEEGAAIPAIWQHDLLRSDGTPYDEREAEFLQKFSTADSEMKF</sequence>
<protein>
    <recommendedName>
        <fullName evidence="3">1,4-beta-xylanase</fullName>
    </recommendedName>
</protein>
<comment type="caution">
    <text evidence="1">The sequence shown here is derived from an EMBL/GenBank/DDBJ whole genome shotgun (WGS) entry which is preliminary data.</text>
</comment>
<accession>A0A839TQL2</accession>
<reference evidence="1 2" key="1">
    <citation type="submission" date="2020-08" db="EMBL/GenBank/DDBJ databases">
        <title>Genomic Encyclopedia of Type Strains, Phase III (KMG-III): the genomes of soil and plant-associated and newly described type strains.</title>
        <authorList>
            <person name="Whitman W."/>
        </authorList>
    </citation>
    <scope>NUCLEOTIDE SEQUENCE [LARGE SCALE GENOMIC DNA]</scope>
    <source>
        <strain evidence="1 2">CECT 5831</strain>
    </source>
</reference>
<dbReference type="Proteomes" id="UP000517523">
    <property type="component" value="Unassembled WGS sequence"/>
</dbReference>
<evidence type="ECO:0000313" key="1">
    <source>
        <dbReference type="EMBL" id="MBB3127037.1"/>
    </source>
</evidence>
<dbReference type="Gene3D" id="3.20.20.80">
    <property type="entry name" value="Glycosidases"/>
    <property type="match status" value="1"/>
</dbReference>
<dbReference type="InterPro" id="IPR017853">
    <property type="entry name" value="GH"/>
</dbReference>
<dbReference type="AlphaFoldDB" id="A0A839TQL2"/>